<dbReference type="STRING" id="1513793.SAMN06296036_10985"/>
<organism evidence="2 3">
    <name type="scientific">Pseudobacteriovorax antillogorgiicola</name>
    <dbReference type="NCBI Taxonomy" id="1513793"/>
    <lineage>
        <taxon>Bacteria</taxon>
        <taxon>Pseudomonadati</taxon>
        <taxon>Bdellovibrionota</taxon>
        <taxon>Oligoflexia</taxon>
        <taxon>Oligoflexales</taxon>
        <taxon>Pseudobacteriovoracaceae</taxon>
        <taxon>Pseudobacteriovorax</taxon>
    </lineage>
</organism>
<protein>
    <recommendedName>
        <fullName evidence="4">Lipoprotein</fullName>
    </recommendedName>
</protein>
<name>A0A1Y6BUK0_9BACT</name>
<evidence type="ECO:0008006" key="4">
    <source>
        <dbReference type="Google" id="ProtNLM"/>
    </source>
</evidence>
<keyword evidence="3" id="KW-1185">Reference proteome</keyword>
<evidence type="ECO:0000256" key="1">
    <source>
        <dbReference type="SAM" id="SignalP"/>
    </source>
</evidence>
<gene>
    <name evidence="2" type="ORF">SAMN06296036_10985</name>
</gene>
<dbReference type="Proteomes" id="UP000192907">
    <property type="component" value="Unassembled WGS sequence"/>
</dbReference>
<reference evidence="3" key="1">
    <citation type="submission" date="2017-04" db="EMBL/GenBank/DDBJ databases">
        <authorList>
            <person name="Varghese N."/>
            <person name="Submissions S."/>
        </authorList>
    </citation>
    <scope>NUCLEOTIDE SEQUENCE [LARGE SCALE GENOMIC DNA]</scope>
    <source>
        <strain evidence="3">RKEM611</strain>
    </source>
</reference>
<accession>A0A1Y6BUK0</accession>
<feature type="chain" id="PRO_5012893191" description="Lipoprotein" evidence="1">
    <location>
        <begin position="21"/>
        <end position="151"/>
    </location>
</feature>
<evidence type="ECO:0000313" key="2">
    <source>
        <dbReference type="EMBL" id="SMF29221.1"/>
    </source>
</evidence>
<evidence type="ECO:0000313" key="3">
    <source>
        <dbReference type="Proteomes" id="UP000192907"/>
    </source>
</evidence>
<dbReference type="EMBL" id="FWZT01000009">
    <property type="protein sequence ID" value="SMF29221.1"/>
    <property type="molecule type" value="Genomic_DNA"/>
</dbReference>
<proteinExistence type="predicted"/>
<sequence length="151" mass="16594">MKLKLISSLCLVMASGSAWGQSISEDRFFEILESNPESHEIHYENTKTYRSGSRTILAMETAKVSAQDFCIFGIEAPDNLQEGSYSGEFNTVFACRFNEGLVEINPLPPLRPSPGNDGRTPVVVIGNLSVGQYLSSTLDYPGSIQLRLNVD</sequence>
<dbReference type="RefSeq" id="WP_132319366.1">
    <property type="nucleotide sequence ID" value="NZ_FWZT01000009.1"/>
</dbReference>
<dbReference type="AlphaFoldDB" id="A0A1Y6BUK0"/>
<keyword evidence="1" id="KW-0732">Signal</keyword>
<feature type="signal peptide" evidence="1">
    <location>
        <begin position="1"/>
        <end position="20"/>
    </location>
</feature>